<keyword evidence="8" id="KW-0496">Mitochondrion</keyword>
<dbReference type="OrthoDB" id="168490at2759"/>
<feature type="compositionally biased region" description="Basic and acidic residues" evidence="12">
    <location>
        <begin position="655"/>
        <end position="666"/>
    </location>
</feature>
<feature type="region of interest" description="Disordered" evidence="12">
    <location>
        <begin position="634"/>
        <end position="670"/>
    </location>
</feature>
<feature type="compositionally biased region" description="Basic and acidic residues" evidence="12">
    <location>
        <begin position="316"/>
        <end position="334"/>
    </location>
</feature>
<dbReference type="EMBL" id="NBNE01000097">
    <property type="protein sequence ID" value="OWZ22941.1"/>
    <property type="molecule type" value="Genomic_DNA"/>
</dbReference>
<evidence type="ECO:0000256" key="11">
    <source>
        <dbReference type="SAM" id="Coils"/>
    </source>
</evidence>
<feature type="region of interest" description="Disordered" evidence="12">
    <location>
        <begin position="1100"/>
        <end position="1176"/>
    </location>
</feature>
<feature type="region of interest" description="Disordered" evidence="12">
    <location>
        <begin position="1188"/>
        <end position="1216"/>
    </location>
</feature>
<evidence type="ECO:0000256" key="8">
    <source>
        <dbReference type="ARBA" id="ARBA00023128"/>
    </source>
</evidence>
<keyword evidence="5 13" id="KW-0812">Transmembrane</keyword>
<evidence type="ECO:0000256" key="13">
    <source>
        <dbReference type="SAM" id="Phobius"/>
    </source>
</evidence>
<feature type="compositionally biased region" description="Acidic residues" evidence="12">
    <location>
        <begin position="1103"/>
        <end position="1112"/>
    </location>
</feature>
<evidence type="ECO:0000256" key="3">
    <source>
        <dbReference type="ARBA" id="ARBA00008370"/>
    </source>
</evidence>
<evidence type="ECO:0000256" key="6">
    <source>
        <dbReference type="ARBA" id="ARBA00022792"/>
    </source>
</evidence>
<accession>A0A225WZ53</accession>
<dbReference type="GO" id="GO:0005813">
    <property type="term" value="C:centrosome"/>
    <property type="evidence" value="ECO:0007669"/>
    <property type="project" value="UniProtKB-SubCell"/>
</dbReference>
<feature type="compositionally biased region" description="Low complexity" evidence="12">
    <location>
        <begin position="1254"/>
        <end position="1267"/>
    </location>
</feature>
<dbReference type="Pfam" id="PF14138">
    <property type="entry name" value="COX16"/>
    <property type="match status" value="1"/>
</dbReference>
<proteinExistence type="inferred from homology"/>
<feature type="compositionally biased region" description="Low complexity" evidence="12">
    <location>
        <begin position="911"/>
        <end position="926"/>
    </location>
</feature>
<dbReference type="Proteomes" id="UP000198211">
    <property type="component" value="Unassembled WGS sequence"/>
</dbReference>
<dbReference type="STRING" id="4795.A0A225WZ53"/>
<protein>
    <recommendedName>
        <fullName evidence="14">ALMS motif domain-containing protein</fullName>
    </recommendedName>
</protein>
<comment type="caution">
    <text evidence="15">The sequence shown here is derived from an EMBL/GenBank/DDBJ whole genome shotgun (WGS) entry which is preliminary data.</text>
</comment>
<evidence type="ECO:0000313" key="15">
    <source>
        <dbReference type="EMBL" id="OWZ22941.1"/>
    </source>
</evidence>
<evidence type="ECO:0000256" key="5">
    <source>
        <dbReference type="ARBA" id="ARBA00022692"/>
    </source>
</evidence>
<keyword evidence="4" id="KW-0963">Cytoplasm</keyword>
<feature type="domain" description="ALMS motif" evidence="14">
    <location>
        <begin position="1220"/>
        <end position="1341"/>
    </location>
</feature>
<feature type="compositionally biased region" description="Polar residues" evidence="12">
    <location>
        <begin position="1157"/>
        <end position="1174"/>
    </location>
</feature>
<dbReference type="GO" id="GO:0005743">
    <property type="term" value="C:mitochondrial inner membrane"/>
    <property type="evidence" value="ECO:0007669"/>
    <property type="project" value="UniProtKB-SubCell"/>
</dbReference>
<feature type="region of interest" description="Disordered" evidence="12">
    <location>
        <begin position="166"/>
        <end position="187"/>
    </location>
</feature>
<keyword evidence="9 13" id="KW-0472">Membrane</keyword>
<feature type="coiled-coil region" evidence="11">
    <location>
        <begin position="46"/>
        <end position="121"/>
    </location>
</feature>
<evidence type="ECO:0000256" key="12">
    <source>
        <dbReference type="SAM" id="MobiDB-lite"/>
    </source>
</evidence>
<gene>
    <name evidence="15" type="ORF">PHMEG_0002270</name>
</gene>
<feature type="region of interest" description="Disordered" evidence="12">
    <location>
        <begin position="1230"/>
        <end position="1281"/>
    </location>
</feature>
<evidence type="ECO:0000256" key="1">
    <source>
        <dbReference type="ARBA" id="ARBA00004300"/>
    </source>
</evidence>
<feature type="compositionally biased region" description="Basic and acidic residues" evidence="12">
    <location>
        <begin position="408"/>
        <end position="427"/>
    </location>
</feature>
<feature type="compositionally biased region" description="Basic and acidic residues" evidence="12">
    <location>
        <begin position="1236"/>
        <end position="1253"/>
    </location>
</feature>
<feature type="region of interest" description="Disordered" evidence="12">
    <location>
        <begin position="905"/>
        <end position="944"/>
    </location>
</feature>
<evidence type="ECO:0000256" key="2">
    <source>
        <dbReference type="ARBA" id="ARBA00004434"/>
    </source>
</evidence>
<keyword evidence="7 13" id="KW-1133">Transmembrane helix</keyword>
<feature type="transmembrane region" description="Helical" evidence="13">
    <location>
        <begin position="1381"/>
        <end position="1403"/>
    </location>
</feature>
<keyword evidence="6" id="KW-0999">Mitochondrion inner membrane</keyword>
<evidence type="ECO:0000256" key="9">
    <source>
        <dbReference type="ARBA" id="ARBA00023136"/>
    </source>
</evidence>
<dbReference type="InterPro" id="IPR020164">
    <property type="entry name" value="Cyt_c_Oxase_assmbl_COX16"/>
</dbReference>
<evidence type="ECO:0000313" key="16">
    <source>
        <dbReference type="Proteomes" id="UP000198211"/>
    </source>
</evidence>
<evidence type="ECO:0000256" key="10">
    <source>
        <dbReference type="ARBA" id="ARBA00023212"/>
    </source>
</evidence>
<feature type="compositionally biased region" description="Basic and acidic residues" evidence="12">
    <location>
        <begin position="438"/>
        <end position="447"/>
    </location>
</feature>
<keyword evidence="10" id="KW-0206">Cytoskeleton</keyword>
<dbReference type="InterPro" id="IPR029299">
    <property type="entry name" value="ALMS_motif"/>
</dbReference>
<keyword evidence="11" id="KW-0175">Coiled coil</keyword>
<organism evidence="15 16">
    <name type="scientific">Phytophthora megakarya</name>
    <dbReference type="NCBI Taxonomy" id="4795"/>
    <lineage>
        <taxon>Eukaryota</taxon>
        <taxon>Sar</taxon>
        <taxon>Stramenopiles</taxon>
        <taxon>Oomycota</taxon>
        <taxon>Peronosporomycetes</taxon>
        <taxon>Peronosporales</taxon>
        <taxon>Peronosporaceae</taxon>
        <taxon>Phytophthora</taxon>
    </lineage>
</organism>
<comment type="subcellular location">
    <subcellularLocation>
        <location evidence="1">Cytoplasm</location>
        <location evidence="1">Cytoskeleton</location>
        <location evidence="1">Microtubule organizing center</location>
        <location evidence="1">Centrosome</location>
    </subcellularLocation>
    <subcellularLocation>
        <location evidence="2">Mitochondrion inner membrane</location>
        <topology evidence="2">Single-pass membrane protein</topology>
    </subcellularLocation>
</comment>
<feature type="compositionally biased region" description="Basic and acidic residues" evidence="12">
    <location>
        <begin position="177"/>
        <end position="187"/>
    </location>
</feature>
<comment type="similarity">
    <text evidence="3">Belongs to the COX16 family.</text>
</comment>
<feature type="region of interest" description="Disordered" evidence="12">
    <location>
        <begin position="362"/>
        <end position="458"/>
    </location>
</feature>
<feature type="compositionally biased region" description="Polar residues" evidence="12">
    <location>
        <begin position="641"/>
        <end position="650"/>
    </location>
</feature>
<dbReference type="Pfam" id="PF15309">
    <property type="entry name" value="ALMS_motif"/>
    <property type="match status" value="1"/>
</dbReference>
<evidence type="ECO:0000256" key="4">
    <source>
        <dbReference type="ARBA" id="ARBA00022490"/>
    </source>
</evidence>
<feature type="compositionally biased region" description="Polar residues" evidence="12">
    <location>
        <begin position="931"/>
        <end position="940"/>
    </location>
</feature>
<evidence type="ECO:0000256" key="7">
    <source>
        <dbReference type="ARBA" id="ARBA00022989"/>
    </source>
</evidence>
<evidence type="ECO:0000259" key="14">
    <source>
        <dbReference type="Pfam" id="PF15309"/>
    </source>
</evidence>
<feature type="compositionally biased region" description="Basic and acidic residues" evidence="12">
    <location>
        <begin position="386"/>
        <end position="400"/>
    </location>
</feature>
<sequence length="1450" mass="165769">MATRRRRRDAALGQIPLSSGEIELYSRQDEAARRRQRLLAVREQERRLAQQVTQRYRDNLRKLQRDKSHATHRMLNLEQQKLLTELHLRYQNSLQNMGTAQRNARLKLLQLMEQAEEEQEKWTFNRQIAGKQRAVEAKEAQEQDERARTVIRRQVEQNMERLRTLSAQQRRQASARARREQEVARQRAQDREELEQWKRIQSPDEVFVTPRPHEKDGRAYQFSRTHCVAPPMPTMEKPVTVIRHNRKHPTTLRGEEEARKYNEEMDQQRERERVEMEEQQEMAAERGKSALDDVTSRHKAQQAFEWLTLVDKMERHERKQQRADGDDFPVHTEVDGETDDPEQTVERAFARMLDLDEEDSVELSSFSVETDEDHSGKLPTTLLGEDGIKKKYSEEMDQHRERKRTKMEKKQEVAAEKAKRALDETSSRKTQQVFERVAPVDKMEKRKQGQQLKGDGVDFPVHTREVDRETDDLVKMMERTFAEILDLDEDSVELSSFSVESDGGKKYTEEMNQQREQNRVVEMEKQQDVTTKRGESVFDDAMSGHKVKQTFERLARLDKMEKRTQGQQRTDGDDIPIHTRKVDREIDDLEQAVERTFARELDLEEDSVESSSFSIEMAKSVDKKSVVSIDNVESSVSESSATPSQKSLSPLGNDVDDRAKFSGDEKINDEDNVLEDSHVASIDEDEGLVSESSFAPSQKSLARLNEVIDGRAKSLEQQVFDQHMMSFSSSSESREYDEESKTEVHCPSIGNDKVHVLKNINPDDPYRRQMDHQARRSSFSAASIAQYSLPPSDTHSSFDDSLDRLYPGHGDDSFVNELVPMFPQRSFAPPQQPLDEDSQAAEEYDVQLDAPNMSRMLTSEQRGSFGRSRQHLVLYEPHHGSAERLRHQSTSTIIKRVENDSGSVHIEKRFSSSSGRSSLGSSNSESDANGADTSVEQSLPQLPAVEHTPVSNKLLETDQAHTAEHLDIYDRSDMSCDSSVSSLGFAVQLNLIAGTTRMSNVGGVRRDVIRHGDIQSRYRGSIRVSDDNVDNQSITSERSFASSSSISMDSHVNYLANTTSRVGKSLPLHLRLPPMIYGRKDMTKPPAPMAWSGAAVSSIASESEADPDESSEAESYTAKRNVRDSNSSVSNSHVKGHSISPARGQYKMDQREHDIDSQQSASQEISDNDSSMGPDTSRAIRVTFDSIKGKVSQLPPPPLGSLNMSQPPPPMHNADQGEDEMTLAEAFKRRHPRFGQRVESHRDKLKLQRDKPQQEQQQQSELRSKSQVSPSSPRDCSATDVRLEKQGLLSRLASGSRAKISSREMKERSRRLYHQLPEVVERKRQEEVMRRRRERLNELREQEKVLSRFGRARGMLHASMRRFSTATSKQVPKKHKKKNHFATAGLPLVLFIVGGYVALTQFVGGKFEARDHMVKSQSEHMFNLEEEHKRMSKKLALDEFELKPVPKPKD</sequence>
<feature type="coiled-coil region" evidence="11">
    <location>
        <begin position="251"/>
        <end position="282"/>
    </location>
</feature>
<reference evidence="16" key="1">
    <citation type="submission" date="2017-03" db="EMBL/GenBank/DDBJ databases">
        <title>Phytopthora megakarya and P. palmivora, two closely related causual agents of cacao black pod achieved similar genome size and gene model numbers by different mechanisms.</title>
        <authorList>
            <person name="Ali S."/>
            <person name="Shao J."/>
            <person name="Larry D.J."/>
            <person name="Kronmiller B."/>
            <person name="Shen D."/>
            <person name="Strem M.D."/>
            <person name="Melnick R.L."/>
            <person name="Guiltinan M.J."/>
            <person name="Tyler B.M."/>
            <person name="Meinhardt L.W."/>
            <person name="Bailey B.A."/>
        </authorList>
    </citation>
    <scope>NUCLEOTIDE SEQUENCE [LARGE SCALE GENOMIC DNA]</scope>
    <source>
        <strain evidence="16">zdho120</strain>
    </source>
</reference>
<name>A0A225WZ53_9STRA</name>
<feature type="compositionally biased region" description="Basic and acidic residues" evidence="12">
    <location>
        <begin position="1146"/>
        <end position="1156"/>
    </location>
</feature>
<feature type="region of interest" description="Disordered" evidence="12">
    <location>
        <begin position="316"/>
        <end position="343"/>
    </location>
</feature>
<keyword evidence="16" id="KW-1185">Reference proteome</keyword>